<name>A0A5B1LKW7_9ACTN</name>
<comment type="caution">
    <text evidence="2">The sequence shown here is derived from an EMBL/GenBank/DDBJ whole genome shotgun (WGS) entry which is preliminary data.</text>
</comment>
<dbReference type="RefSeq" id="WP_149727692.1">
    <property type="nucleotide sequence ID" value="NZ_VUJV01000002.1"/>
</dbReference>
<dbReference type="EMBL" id="VUJV01000002">
    <property type="protein sequence ID" value="KAA1420267.1"/>
    <property type="molecule type" value="Genomic_DNA"/>
</dbReference>
<keyword evidence="3" id="KW-1185">Reference proteome</keyword>
<dbReference type="GO" id="GO:0005737">
    <property type="term" value="C:cytoplasm"/>
    <property type="evidence" value="ECO:0007669"/>
    <property type="project" value="TreeGrafter"/>
</dbReference>
<dbReference type="InterPro" id="IPR005801">
    <property type="entry name" value="ADC_synthase"/>
</dbReference>
<evidence type="ECO:0000259" key="1">
    <source>
        <dbReference type="Pfam" id="PF00425"/>
    </source>
</evidence>
<sequence>MTTHGDAAAAFTEIAASYSRCVWLDGGGAREWSRQRSIIGWLDDDDVSLTYDAAAREVTRHAGGRSEVVGDDPFVVLEAELAAGSPSDQWFGYFGYAARPDLSARPDPDLPDAIWMRPSHIRMFDHGPLVSRLGAGAPHTSTSGEGEPPLVEVRAQRASKPPADYDAAFAAVQEHLHAGNSYEVNLTHRLRVASEIDPASAYLRLRSLNPAPYAGFLQHSVPDRPDATGWLLSSSPERYALVTADRTLEAKPIKGTTARAESRAEDEAARERLATDPKYRAENLMIVDLLRNDLSQVCEVGTVDVPTLMEVESYASVHQLVSTVRGRLRDDVTTVAALRALFPAGSMTGAPKLRTMEIIDAVEATPRGAYAGAFGWVSGDGRADLGVIIRTLLTAGDDYLVGTGGGITVDSDVADEYAETQWKADRLLQALATS</sequence>
<gene>
    <name evidence="2" type="ORF">F0U44_07570</name>
</gene>
<dbReference type="Pfam" id="PF00425">
    <property type="entry name" value="Chorismate_bind"/>
    <property type="match status" value="1"/>
</dbReference>
<dbReference type="InterPro" id="IPR019999">
    <property type="entry name" value="Anth_synth_I-like"/>
</dbReference>
<dbReference type="PANTHER" id="PTHR11236">
    <property type="entry name" value="AMINOBENZOATE/ANTHRANILATE SYNTHASE"/>
    <property type="match status" value="1"/>
</dbReference>
<proteinExistence type="predicted"/>
<organism evidence="2 3">
    <name type="scientific">Nocardioides humilatus</name>
    <dbReference type="NCBI Taxonomy" id="2607660"/>
    <lineage>
        <taxon>Bacteria</taxon>
        <taxon>Bacillati</taxon>
        <taxon>Actinomycetota</taxon>
        <taxon>Actinomycetes</taxon>
        <taxon>Propionibacteriales</taxon>
        <taxon>Nocardioidaceae</taxon>
        <taxon>Nocardioides</taxon>
    </lineage>
</organism>
<dbReference type="PRINTS" id="PR00095">
    <property type="entry name" value="ANTSNTHASEI"/>
</dbReference>
<protein>
    <submittedName>
        <fullName evidence="2">Anthranilate synthase component I family protein</fullName>
    </submittedName>
</protein>
<dbReference type="GO" id="GO:0008153">
    <property type="term" value="P:4-aminobenzoate biosynthetic process"/>
    <property type="evidence" value="ECO:0007669"/>
    <property type="project" value="TreeGrafter"/>
</dbReference>
<dbReference type="Proteomes" id="UP000325003">
    <property type="component" value="Unassembled WGS sequence"/>
</dbReference>
<accession>A0A5B1LKW7</accession>
<dbReference type="InterPro" id="IPR015890">
    <property type="entry name" value="Chorismate_C"/>
</dbReference>
<dbReference type="GO" id="GO:0000162">
    <property type="term" value="P:L-tryptophan biosynthetic process"/>
    <property type="evidence" value="ECO:0007669"/>
    <property type="project" value="TreeGrafter"/>
</dbReference>
<dbReference type="GO" id="GO:0046820">
    <property type="term" value="F:4-amino-4-deoxychorismate synthase activity"/>
    <property type="evidence" value="ECO:0007669"/>
    <property type="project" value="TreeGrafter"/>
</dbReference>
<dbReference type="AlphaFoldDB" id="A0A5B1LKW7"/>
<evidence type="ECO:0000313" key="2">
    <source>
        <dbReference type="EMBL" id="KAA1420267.1"/>
    </source>
</evidence>
<evidence type="ECO:0000313" key="3">
    <source>
        <dbReference type="Proteomes" id="UP000325003"/>
    </source>
</evidence>
<dbReference type="PANTHER" id="PTHR11236:SF18">
    <property type="entry name" value="AMINODEOXYCHORISMATE SYNTHASE"/>
    <property type="match status" value="1"/>
</dbReference>
<reference evidence="2 3" key="2">
    <citation type="submission" date="2019-09" db="EMBL/GenBank/DDBJ databases">
        <authorList>
            <person name="Jin C."/>
        </authorList>
    </citation>
    <scope>NUCLEOTIDE SEQUENCE [LARGE SCALE GENOMIC DNA]</scope>
    <source>
        <strain evidence="2 3">BN130099</strain>
    </source>
</reference>
<feature type="domain" description="Chorismate-utilising enzyme C-terminal" evidence="1">
    <location>
        <begin position="163"/>
        <end position="423"/>
    </location>
</feature>
<dbReference type="Gene3D" id="3.60.120.10">
    <property type="entry name" value="Anthranilate synthase"/>
    <property type="match status" value="1"/>
</dbReference>
<reference evidence="2 3" key="1">
    <citation type="submission" date="2019-09" db="EMBL/GenBank/DDBJ databases">
        <title>Nocardioides panacisoli sp. nov., isolated from the soil of a ginseng field.</title>
        <authorList>
            <person name="Cho C."/>
        </authorList>
    </citation>
    <scope>NUCLEOTIDE SEQUENCE [LARGE SCALE GENOMIC DNA]</scope>
    <source>
        <strain evidence="2 3">BN130099</strain>
    </source>
</reference>
<dbReference type="SUPFAM" id="SSF56322">
    <property type="entry name" value="ADC synthase"/>
    <property type="match status" value="1"/>
</dbReference>